<dbReference type="PROSITE" id="PS51683">
    <property type="entry name" value="SAM_OMT_II"/>
    <property type="match status" value="1"/>
</dbReference>
<evidence type="ECO:0000256" key="5">
    <source>
        <dbReference type="PIRSR" id="PIRSR005739-1"/>
    </source>
</evidence>
<feature type="active site" description="Proton acceptor" evidence="5">
    <location>
        <position position="228"/>
    </location>
</feature>
<keyword evidence="1" id="KW-0489">Methyltransferase</keyword>
<organism evidence="8 9">
    <name type="scientific">Carpinus fangiana</name>
    <dbReference type="NCBI Taxonomy" id="176857"/>
    <lineage>
        <taxon>Eukaryota</taxon>
        <taxon>Viridiplantae</taxon>
        <taxon>Streptophyta</taxon>
        <taxon>Embryophyta</taxon>
        <taxon>Tracheophyta</taxon>
        <taxon>Spermatophyta</taxon>
        <taxon>Magnoliopsida</taxon>
        <taxon>eudicotyledons</taxon>
        <taxon>Gunneridae</taxon>
        <taxon>Pentapetalae</taxon>
        <taxon>rosids</taxon>
        <taxon>fabids</taxon>
        <taxon>Fagales</taxon>
        <taxon>Betulaceae</taxon>
        <taxon>Carpinus</taxon>
    </lineage>
</organism>
<evidence type="ECO:0000313" key="9">
    <source>
        <dbReference type="Proteomes" id="UP000327013"/>
    </source>
</evidence>
<dbReference type="InterPro" id="IPR001077">
    <property type="entry name" value="COMT_C"/>
</dbReference>
<evidence type="ECO:0000259" key="6">
    <source>
        <dbReference type="Pfam" id="PF00891"/>
    </source>
</evidence>
<dbReference type="EMBL" id="CM017322">
    <property type="protein sequence ID" value="KAE8008840.1"/>
    <property type="molecule type" value="Genomic_DNA"/>
</dbReference>
<dbReference type="SUPFAM" id="SSF53335">
    <property type="entry name" value="S-adenosyl-L-methionine-dependent methyltransferases"/>
    <property type="match status" value="1"/>
</dbReference>
<evidence type="ECO:0000313" key="8">
    <source>
        <dbReference type="EMBL" id="KAE8008840.1"/>
    </source>
</evidence>
<dbReference type="Gene3D" id="3.40.50.150">
    <property type="entry name" value="Vaccinia Virus protein VP39"/>
    <property type="match status" value="1"/>
</dbReference>
<feature type="domain" description="O-methyltransferase C-terminal" evidence="6">
    <location>
        <begin position="98"/>
        <end position="303"/>
    </location>
</feature>
<dbReference type="AlphaFoldDB" id="A0A5N6QRA9"/>
<reference evidence="8 9" key="1">
    <citation type="submission" date="2019-06" db="EMBL/GenBank/DDBJ databases">
        <title>A chromosomal-level reference genome of Carpinus fangiana (Coryloideae, Betulaceae).</title>
        <authorList>
            <person name="Yang X."/>
            <person name="Wang Z."/>
            <person name="Zhang L."/>
            <person name="Hao G."/>
            <person name="Liu J."/>
            <person name="Yang Y."/>
        </authorList>
    </citation>
    <scope>NUCLEOTIDE SEQUENCE [LARGE SCALE GENOMIC DNA]</scope>
    <source>
        <strain evidence="8">Cfa_2016G</strain>
        <tissue evidence="8">Leaf</tissue>
    </source>
</reference>
<accession>A0A5N6QRA9</accession>
<keyword evidence="3" id="KW-0949">S-adenosyl-L-methionine</keyword>
<dbReference type="InterPro" id="IPR012967">
    <property type="entry name" value="COMT_dimerisation"/>
</dbReference>
<keyword evidence="9" id="KW-1185">Reference proteome</keyword>
<dbReference type="OrthoDB" id="1606438at2759"/>
<dbReference type="InterPro" id="IPR036390">
    <property type="entry name" value="WH_DNA-bd_sf"/>
</dbReference>
<proteinExistence type="inferred from homology"/>
<evidence type="ECO:0000256" key="4">
    <source>
        <dbReference type="ARBA" id="ARBA00038277"/>
    </source>
</evidence>
<dbReference type="GO" id="GO:0008171">
    <property type="term" value="F:O-methyltransferase activity"/>
    <property type="evidence" value="ECO:0007669"/>
    <property type="project" value="InterPro"/>
</dbReference>
<evidence type="ECO:0000259" key="7">
    <source>
        <dbReference type="Pfam" id="PF08100"/>
    </source>
</evidence>
<dbReference type="Proteomes" id="UP000327013">
    <property type="component" value="Chromosome 2"/>
</dbReference>
<evidence type="ECO:0000256" key="1">
    <source>
        <dbReference type="ARBA" id="ARBA00022603"/>
    </source>
</evidence>
<evidence type="ECO:0000256" key="2">
    <source>
        <dbReference type="ARBA" id="ARBA00022679"/>
    </source>
</evidence>
<dbReference type="SUPFAM" id="SSF46785">
    <property type="entry name" value="Winged helix' DNA-binding domain"/>
    <property type="match status" value="1"/>
</dbReference>
<dbReference type="Gene3D" id="1.10.10.10">
    <property type="entry name" value="Winged helix-like DNA-binding domain superfamily/Winged helix DNA-binding domain"/>
    <property type="match status" value="1"/>
</dbReference>
<evidence type="ECO:0008006" key="10">
    <source>
        <dbReference type="Google" id="ProtNLM"/>
    </source>
</evidence>
<dbReference type="GO" id="GO:0046983">
    <property type="term" value="F:protein dimerization activity"/>
    <property type="evidence" value="ECO:0007669"/>
    <property type="project" value="InterPro"/>
</dbReference>
<dbReference type="Pfam" id="PF08100">
    <property type="entry name" value="Dimerisation"/>
    <property type="match status" value="1"/>
</dbReference>
<dbReference type="InterPro" id="IPR036388">
    <property type="entry name" value="WH-like_DNA-bd_sf"/>
</dbReference>
<sequence length="322" mass="35102">MAVVKCAIELGIADVIESHGSPMTLSELSSALACASSPLYRMMRFLMHRGIFKEELTAHGSPGYAQTALSRRLMRYGEHSMAAFIMLNSSPMVTASLHHLSACVLANEISPFEVAHGEDAWSFLAANPAHSQLVNEAMASNAKTVVPAIIHDCPEVFDGLGSLVDVGGGNGTTLHMLVKAFPWLRGINFDLPHVVSEAVEFHGVEHVGGDMFQSVPKADAVFLMCILHDWGDKECIQILKKCRGAILEEKGKVIIVDAVIEEAKMDELSDARLALDMAMMAHTNAGKERTLKEWEFLLEKAGFTRYTVKSIHAVQSVIEAFP</sequence>
<dbReference type="FunFam" id="3.40.50.150:FF:000294">
    <property type="entry name" value="O-methyltransferase family protein"/>
    <property type="match status" value="1"/>
</dbReference>
<comment type="similarity">
    <text evidence="4">Belongs to the class I-like SAM-binding methyltransferase superfamily. Cation-independent O-methyltransferase family.</text>
</comment>
<gene>
    <name evidence="8" type="ORF">FH972_005313</name>
</gene>
<dbReference type="PIRSF" id="PIRSF005739">
    <property type="entry name" value="O-mtase"/>
    <property type="match status" value="1"/>
</dbReference>
<feature type="domain" description="O-methyltransferase dimerisation" evidence="7">
    <location>
        <begin position="2"/>
        <end position="74"/>
    </location>
</feature>
<dbReference type="Pfam" id="PF00891">
    <property type="entry name" value="Methyltransf_2"/>
    <property type="match status" value="1"/>
</dbReference>
<dbReference type="InterPro" id="IPR016461">
    <property type="entry name" value="COMT-like"/>
</dbReference>
<name>A0A5N6QRA9_9ROSI</name>
<keyword evidence="2" id="KW-0808">Transferase</keyword>
<protein>
    <recommendedName>
        <fullName evidence="10">O-methyltransferase domain-containing protein</fullName>
    </recommendedName>
</protein>
<dbReference type="GO" id="GO:0032259">
    <property type="term" value="P:methylation"/>
    <property type="evidence" value="ECO:0007669"/>
    <property type="project" value="UniProtKB-KW"/>
</dbReference>
<evidence type="ECO:0000256" key="3">
    <source>
        <dbReference type="ARBA" id="ARBA00022691"/>
    </source>
</evidence>
<dbReference type="InterPro" id="IPR029063">
    <property type="entry name" value="SAM-dependent_MTases_sf"/>
</dbReference>
<dbReference type="PANTHER" id="PTHR11746">
    <property type="entry name" value="O-METHYLTRANSFERASE"/>
    <property type="match status" value="1"/>
</dbReference>